<evidence type="ECO:0000313" key="3">
    <source>
        <dbReference type="Proteomes" id="UP000499080"/>
    </source>
</evidence>
<gene>
    <name evidence="2" type="ORF">AVEN_83747_1</name>
</gene>
<dbReference type="Proteomes" id="UP000499080">
    <property type="component" value="Unassembled WGS sequence"/>
</dbReference>
<protein>
    <submittedName>
        <fullName evidence="2">Uncharacterized protein</fullName>
    </submittedName>
</protein>
<keyword evidence="1" id="KW-1133">Transmembrane helix</keyword>
<feature type="transmembrane region" description="Helical" evidence="1">
    <location>
        <begin position="59"/>
        <end position="76"/>
    </location>
</feature>
<keyword evidence="1" id="KW-0472">Membrane</keyword>
<name>A0A4Y2EY25_ARAVE</name>
<evidence type="ECO:0000313" key="2">
    <source>
        <dbReference type="EMBL" id="GBM32784.1"/>
    </source>
</evidence>
<keyword evidence="3" id="KW-1185">Reference proteome</keyword>
<dbReference type="AlphaFoldDB" id="A0A4Y2EY25"/>
<dbReference type="EMBL" id="BGPR01000717">
    <property type="protein sequence ID" value="GBM32784.1"/>
    <property type="molecule type" value="Genomic_DNA"/>
</dbReference>
<comment type="caution">
    <text evidence="2">The sequence shown here is derived from an EMBL/GenBank/DDBJ whole genome shotgun (WGS) entry which is preliminary data.</text>
</comment>
<sequence length="107" mass="12337">MDHCFRNVHLIQLVSTWHLVIPLGVFSLVSCREDRRDGSRKRITARKFSLNVQLPTVKNVWLVFSLLFLFICRIFTYRMALLADRESPLAGFIRNSLPAENFLASAA</sequence>
<evidence type="ECO:0000256" key="1">
    <source>
        <dbReference type="SAM" id="Phobius"/>
    </source>
</evidence>
<accession>A0A4Y2EY25</accession>
<dbReference type="PROSITE" id="PS51257">
    <property type="entry name" value="PROKAR_LIPOPROTEIN"/>
    <property type="match status" value="1"/>
</dbReference>
<organism evidence="2 3">
    <name type="scientific">Araneus ventricosus</name>
    <name type="common">Orbweaver spider</name>
    <name type="synonym">Epeira ventricosa</name>
    <dbReference type="NCBI Taxonomy" id="182803"/>
    <lineage>
        <taxon>Eukaryota</taxon>
        <taxon>Metazoa</taxon>
        <taxon>Ecdysozoa</taxon>
        <taxon>Arthropoda</taxon>
        <taxon>Chelicerata</taxon>
        <taxon>Arachnida</taxon>
        <taxon>Araneae</taxon>
        <taxon>Araneomorphae</taxon>
        <taxon>Entelegynae</taxon>
        <taxon>Araneoidea</taxon>
        <taxon>Araneidae</taxon>
        <taxon>Araneus</taxon>
    </lineage>
</organism>
<reference evidence="2 3" key="1">
    <citation type="journal article" date="2019" name="Sci. Rep.">
        <title>Orb-weaving spider Araneus ventricosus genome elucidates the spidroin gene catalogue.</title>
        <authorList>
            <person name="Kono N."/>
            <person name="Nakamura H."/>
            <person name="Ohtoshi R."/>
            <person name="Moran D.A.P."/>
            <person name="Shinohara A."/>
            <person name="Yoshida Y."/>
            <person name="Fujiwara M."/>
            <person name="Mori M."/>
            <person name="Tomita M."/>
            <person name="Arakawa K."/>
        </authorList>
    </citation>
    <scope>NUCLEOTIDE SEQUENCE [LARGE SCALE GENOMIC DNA]</scope>
</reference>
<proteinExistence type="predicted"/>
<keyword evidence="1" id="KW-0812">Transmembrane</keyword>